<dbReference type="InterPro" id="IPR058912">
    <property type="entry name" value="HTH_animal"/>
</dbReference>
<name>A0A8J2KRC0_9HEXA</name>
<keyword evidence="5" id="KW-1185">Reference proteome</keyword>
<dbReference type="InterPro" id="IPR000477">
    <property type="entry name" value="RT_dom"/>
</dbReference>
<proteinExistence type="predicted"/>
<dbReference type="PANTHER" id="PTHR21301:SF10">
    <property type="entry name" value="REVERSE TRANSCRIPTASE DOMAIN-CONTAINING PROTEIN"/>
    <property type="match status" value="1"/>
</dbReference>
<dbReference type="PANTHER" id="PTHR21301">
    <property type="entry name" value="REVERSE TRANSCRIPTASE"/>
    <property type="match status" value="1"/>
</dbReference>
<evidence type="ECO:0000259" key="2">
    <source>
        <dbReference type="PROSITE" id="PS50164"/>
    </source>
</evidence>
<evidence type="ECO:0000313" key="4">
    <source>
        <dbReference type="EMBL" id="CAG7730705.1"/>
    </source>
</evidence>
<dbReference type="Proteomes" id="UP000708208">
    <property type="component" value="Unassembled WGS sequence"/>
</dbReference>
<dbReference type="PROSITE" id="PS50878">
    <property type="entry name" value="RT_POL"/>
    <property type="match status" value="1"/>
</dbReference>
<protein>
    <recommendedName>
        <fullName evidence="6">Reverse transcriptase domain-containing protein</fullName>
    </recommendedName>
</protein>
<feature type="region of interest" description="Disordered" evidence="1">
    <location>
        <begin position="391"/>
        <end position="414"/>
    </location>
</feature>
<evidence type="ECO:0008006" key="6">
    <source>
        <dbReference type="Google" id="ProtNLM"/>
    </source>
</evidence>
<evidence type="ECO:0000256" key="1">
    <source>
        <dbReference type="SAM" id="MobiDB-lite"/>
    </source>
</evidence>
<evidence type="ECO:0000313" key="5">
    <source>
        <dbReference type="Proteomes" id="UP000708208"/>
    </source>
</evidence>
<gene>
    <name evidence="4" type="ORF">AFUS01_LOCUS19328</name>
</gene>
<dbReference type="InterPro" id="IPR000305">
    <property type="entry name" value="GIY-YIG_endonuc"/>
</dbReference>
<dbReference type="EMBL" id="CAJVCH010198607">
    <property type="protein sequence ID" value="CAG7730705.1"/>
    <property type="molecule type" value="Genomic_DNA"/>
</dbReference>
<dbReference type="PROSITE" id="PS50164">
    <property type="entry name" value="GIY_YIG"/>
    <property type="match status" value="1"/>
</dbReference>
<organism evidence="4 5">
    <name type="scientific">Allacma fusca</name>
    <dbReference type="NCBI Taxonomy" id="39272"/>
    <lineage>
        <taxon>Eukaryota</taxon>
        <taxon>Metazoa</taxon>
        <taxon>Ecdysozoa</taxon>
        <taxon>Arthropoda</taxon>
        <taxon>Hexapoda</taxon>
        <taxon>Collembola</taxon>
        <taxon>Symphypleona</taxon>
        <taxon>Sminthuridae</taxon>
        <taxon>Allacma</taxon>
    </lineage>
</organism>
<accession>A0A8J2KRC0</accession>
<comment type="caution">
    <text evidence="4">The sequence shown here is derived from an EMBL/GenBank/DDBJ whole genome shotgun (WGS) entry which is preliminary data.</text>
</comment>
<feature type="domain" description="Reverse transcriptase" evidence="3">
    <location>
        <begin position="1"/>
        <end position="138"/>
    </location>
</feature>
<sequence length="414" mass="48201">MKDWLQKEKVSQERIAELMNLTELCMKQTIFQYGGKFYQQTGGTAMGNPLSPFMADIFMGHLETKLKEIEKDFPKIWFRYVDDILSIVPEDFNINGFLETMNKQYATIKFTYEYENNQQLPFLDILITRKDNKLEYDIYRKPTHTNNYIPADSYQPWSQKLAAFNSMVHRCCALPLSPGNRKREFDHIKRVANNLGYKTRTIDTLIKNHISKQRLKEITTFQRDKPDNRRIKLTHYPVITNKLCQIFRKNDLEPVTTNQHKLKTLLGSLKDKDPKTDQSGIYKITCSGCDKLYIGQTKRNIITRYKEHMHKARYNIEGKSAIGDHIIATGHTITELNLTLEKPVARISELPIREAIAMHKNNREKLLNDDLGPLDIDLLKCLHGTSHIHIPRNRHTHPGSDHTQVLGPITTQRN</sequence>
<feature type="domain" description="GIY-YIG" evidence="2">
    <location>
        <begin position="277"/>
        <end position="367"/>
    </location>
</feature>
<reference evidence="4" key="1">
    <citation type="submission" date="2021-06" db="EMBL/GenBank/DDBJ databases">
        <authorList>
            <person name="Hodson N. C."/>
            <person name="Mongue J. A."/>
            <person name="Jaron S. K."/>
        </authorList>
    </citation>
    <scope>NUCLEOTIDE SEQUENCE</scope>
</reference>
<dbReference type="AlphaFoldDB" id="A0A8J2KRC0"/>
<dbReference type="OrthoDB" id="6777290at2759"/>
<dbReference type="Pfam" id="PF26215">
    <property type="entry name" value="HTH_animal"/>
    <property type="match status" value="1"/>
</dbReference>
<evidence type="ECO:0000259" key="3">
    <source>
        <dbReference type="PROSITE" id="PS50878"/>
    </source>
</evidence>